<gene>
    <name evidence="1" type="ORF">BC777_2184</name>
</gene>
<name>A0A2M8W4I8_9RHOB</name>
<evidence type="ECO:0000313" key="1">
    <source>
        <dbReference type="EMBL" id="PJI85837.1"/>
    </source>
</evidence>
<proteinExistence type="predicted"/>
<keyword evidence="2" id="KW-1185">Reference proteome</keyword>
<organism evidence="1 2">
    <name type="scientific">Yoonia maricola</name>
    <dbReference type="NCBI Taxonomy" id="420999"/>
    <lineage>
        <taxon>Bacteria</taxon>
        <taxon>Pseudomonadati</taxon>
        <taxon>Pseudomonadota</taxon>
        <taxon>Alphaproteobacteria</taxon>
        <taxon>Rhodobacterales</taxon>
        <taxon>Paracoccaceae</taxon>
        <taxon>Yoonia</taxon>
    </lineage>
</organism>
<comment type="caution">
    <text evidence="1">The sequence shown here is derived from an EMBL/GenBank/DDBJ whole genome shotgun (WGS) entry which is preliminary data.</text>
</comment>
<sequence>MRELALTAEKDAVFQPNNITFLQTRRKANIFA</sequence>
<reference evidence="1 2" key="1">
    <citation type="submission" date="2017-11" db="EMBL/GenBank/DDBJ databases">
        <title>Genomic Encyclopedia of Archaeal and Bacterial Type Strains, Phase II (KMG-II): From Individual Species to Whole Genera.</title>
        <authorList>
            <person name="Goeker M."/>
        </authorList>
    </citation>
    <scope>NUCLEOTIDE SEQUENCE [LARGE SCALE GENOMIC DNA]</scope>
    <source>
        <strain evidence="1 2">DSM 29128</strain>
    </source>
</reference>
<dbReference type="AlphaFoldDB" id="A0A2M8W4I8"/>
<evidence type="ECO:0000313" key="2">
    <source>
        <dbReference type="Proteomes" id="UP000228531"/>
    </source>
</evidence>
<protein>
    <submittedName>
        <fullName evidence="1">Uncharacterized protein</fullName>
    </submittedName>
</protein>
<accession>A0A2M8W4I8</accession>
<dbReference type="Proteomes" id="UP000228531">
    <property type="component" value="Unassembled WGS sequence"/>
</dbReference>
<dbReference type="EMBL" id="PGTY01000002">
    <property type="protein sequence ID" value="PJI85837.1"/>
    <property type="molecule type" value="Genomic_DNA"/>
</dbReference>